<name>A0A327NVT4_9BACT</name>
<keyword evidence="2" id="KW-1185">Reference proteome</keyword>
<dbReference type="AlphaFoldDB" id="A0A327NVT4"/>
<dbReference type="OrthoDB" id="9811599at2"/>
<sequence length="600" mass="67230">MSNPIHSFHIPVMGLAYTVDSPFKVARFGINSVLSIVEDRLIESMRNYYYQQANEPYIPIPSTEENYRARRITDYLDLLNRTVQAQMETLKNAAFETGSELVKYFEMLPDSSSLKGLYQKMIQSDSETEKAGLENALRSQIKPGSIDVNIMTKVDKNNLDSTGQVRENGSDALTALQGYANSTLTNSSIIFSAGLNPRLFNYLENCPEFDAKGLGEFDKKVVIKVSDYRSALIQGKYLAKKGVWVSEFRVESGLNCGGHAFATDGYLMGPILEEFKQKKSELVDSLFSLYTNALRQKGKTVFDEPHPIKLTVQGGIGTHEEDLFLHRYYGAESTGWGTPFLLVPEATTVDDDTLAKLQKAGQKDVVLSKASPLGVRFYYLKGTSAEVEKLNRIKHNRPGSPCTEKHLVTNTEFTKEPICTASHQYQKLKLEQLKSLALPVAEYTKQVAELEEKECLCVGLSNAVSHVYGVPFLKKLHAVTICPGPNIAWFSKVASLQEMTDHIYGRTNLLTNQERPHMFLNELTQYLNYLEEQLADLDLADLKRTTYLRNFSRNLEDGIAYYRQLAPSLLSTPATETAFSIGLAQAHERLLALTKAFLPA</sequence>
<proteinExistence type="predicted"/>
<evidence type="ECO:0000313" key="2">
    <source>
        <dbReference type="Proteomes" id="UP000249016"/>
    </source>
</evidence>
<reference evidence="1 2" key="1">
    <citation type="submission" date="2018-06" db="EMBL/GenBank/DDBJ databases">
        <title>Spirosoma sp. HMF3257 Genome sequencing and assembly.</title>
        <authorList>
            <person name="Kang H."/>
            <person name="Cha I."/>
            <person name="Kim H."/>
            <person name="Kang J."/>
            <person name="Joh K."/>
        </authorList>
    </citation>
    <scope>NUCLEOTIDE SEQUENCE [LARGE SCALE GENOMIC DNA]</scope>
    <source>
        <strain evidence="1 2">HMF3257</strain>
    </source>
</reference>
<accession>A0A327NVT4</accession>
<gene>
    <name evidence="1" type="ORF">HMF3257_19675</name>
</gene>
<dbReference type="RefSeq" id="WP_111350412.1">
    <property type="nucleotide sequence ID" value="NZ_QLII01000001.1"/>
</dbReference>
<dbReference type="Proteomes" id="UP000249016">
    <property type="component" value="Unassembled WGS sequence"/>
</dbReference>
<evidence type="ECO:0000313" key="1">
    <source>
        <dbReference type="EMBL" id="RAI78519.1"/>
    </source>
</evidence>
<protein>
    <submittedName>
        <fullName evidence="1">Uncharacterized protein</fullName>
    </submittedName>
</protein>
<organism evidence="1 2">
    <name type="scientific">Spirosoma telluris</name>
    <dbReference type="NCBI Taxonomy" id="2183553"/>
    <lineage>
        <taxon>Bacteria</taxon>
        <taxon>Pseudomonadati</taxon>
        <taxon>Bacteroidota</taxon>
        <taxon>Cytophagia</taxon>
        <taxon>Cytophagales</taxon>
        <taxon>Cytophagaceae</taxon>
        <taxon>Spirosoma</taxon>
    </lineage>
</organism>
<dbReference type="EMBL" id="QLII01000001">
    <property type="protein sequence ID" value="RAI78519.1"/>
    <property type="molecule type" value="Genomic_DNA"/>
</dbReference>
<comment type="caution">
    <text evidence="1">The sequence shown here is derived from an EMBL/GenBank/DDBJ whole genome shotgun (WGS) entry which is preliminary data.</text>
</comment>